<dbReference type="GO" id="GO:0004656">
    <property type="term" value="F:procollagen-proline 4-dioxygenase activity"/>
    <property type="evidence" value="ECO:0007669"/>
    <property type="project" value="TreeGrafter"/>
</dbReference>
<evidence type="ECO:0000256" key="3">
    <source>
        <dbReference type="SAM" id="MobiDB-lite"/>
    </source>
</evidence>
<dbReference type="GO" id="GO:0005783">
    <property type="term" value="C:endoplasmic reticulum"/>
    <property type="evidence" value="ECO:0007669"/>
    <property type="project" value="TreeGrafter"/>
</dbReference>
<keyword evidence="6" id="KW-1185">Reference proteome</keyword>
<reference evidence="5" key="1">
    <citation type="submission" date="2022-11" db="EMBL/GenBank/DDBJ databases">
        <authorList>
            <person name="Morgan W.R."/>
            <person name="Tartar A."/>
        </authorList>
    </citation>
    <scope>NUCLEOTIDE SEQUENCE</scope>
    <source>
        <strain evidence="5">ARSEF 373</strain>
    </source>
</reference>
<evidence type="ECO:0000256" key="1">
    <source>
        <dbReference type="ARBA" id="ARBA00022723"/>
    </source>
</evidence>
<proteinExistence type="predicted"/>
<feature type="region of interest" description="Disordered" evidence="3">
    <location>
        <begin position="1"/>
        <end position="33"/>
    </location>
</feature>
<evidence type="ECO:0000313" key="6">
    <source>
        <dbReference type="Proteomes" id="UP001146120"/>
    </source>
</evidence>
<feature type="transmembrane region" description="Helical" evidence="4">
    <location>
        <begin position="39"/>
        <end position="59"/>
    </location>
</feature>
<keyword evidence="4" id="KW-0472">Membrane</keyword>
<dbReference type="PANTHER" id="PTHR10869">
    <property type="entry name" value="PROLYL 4-HYDROXYLASE ALPHA SUBUNIT"/>
    <property type="match status" value="1"/>
</dbReference>
<sequence>MKESPKGTKKPAAKAGNDSAKSATMSATKPAASSSSSSTLLFVVVPLLVAAIGGAWNVFGPPQTDSEPIVSRGLSTNASAKAHHESARGVFVPKYESSLVHIYTQKLLVPSSTKCPTFKATEDLAHVEEAMQLGAEALRAKNQVFIMLNGQNEGLYVPWRTGDGCLFELATAAAKLLGADIDLLPNGVKLMTQMGLPIESPEELDGEAGRIAHVLLDGQIWVWPGIRVGHQFQVEDCTVRTLSLKPKVFAVENFFNEEEAQTIIDQGSAHLARSPVDSPDAVDGYHADRTSDTAFLNDNEFTRDFRARTANLARLPSPSFVERLQLVRYKKGQFFRKHEDYFDSKQFLNKKAQSNEDYKAWTIWAAKRIDELNDKANTDLPDEFRFGGNMYPDFEDKSEFQLALLGAFMEDAEKADFFMEHADLEWGKWIRENMETRASDIMTPLLADKGYMLRHIINSWEKRAKLPELKYQIPKRDVSPVTHYFRWIRWAKERVQDLLDEDPESVPEAFRPAGDYYPTYHISYQNILVNFVLEDNSKEDLVAEFGEEWAEWLIGGKDSNDILLEGLRVSELIFDKVVESFTKRAGDKFAYSKPKHLRHFEPNRFVTVFLYLNECPEGGETVFPYSKERLVTGINRDGMAECSDGLAVPPRRLTASMFYSQTPENAVDPSSMHGGCPPADGVKYGSNSFAWNADADEGANAWDLGSNLKTHPEA</sequence>
<reference evidence="5" key="2">
    <citation type="journal article" date="2023" name="Microbiol Resour">
        <title>Decontamination and Annotation of the Draft Genome Sequence of the Oomycete Lagenidium giganteum ARSEF 373.</title>
        <authorList>
            <person name="Morgan W.R."/>
            <person name="Tartar A."/>
        </authorList>
    </citation>
    <scope>NUCLEOTIDE SEQUENCE</scope>
    <source>
        <strain evidence="5">ARSEF 373</strain>
    </source>
</reference>
<name>A0AAV2ZJ06_9STRA</name>
<evidence type="ECO:0000256" key="4">
    <source>
        <dbReference type="SAM" id="Phobius"/>
    </source>
</evidence>
<dbReference type="Proteomes" id="UP001146120">
    <property type="component" value="Unassembled WGS sequence"/>
</dbReference>
<keyword evidence="4" id="KW-0812">Transmembrane</keyword>
<comment type="caution">
    <text evidence="5">The sequence shown here is derived from an EMBL/GenBank/DDBJ whole genome shotgun (WGS) entry which is preliminary data.</text>
</comment>
<dbReference type="GO" id="GO:0046872">
    <property type="term" value="F:metal ion binding"/>
    <property type="evidence" value="ECO:0007669"/>
    <property type="project" value="UniProtKB-KW"/>
</dbReference>
<evidence type="ECO:0000256" key="2">
    <source>
        <dbReference type="ARBA" id="ARBA00023004"/>
    </source>
</evidence>
<dbReference type="InterPro" id="IPR045054">
    <property type="entry name" value="P4HA-like"/>
</dbReference>
<dbReference type="Gene3D" id="2.60.120.620">
    <property type="entry name" value="q2cbj1_9rhob like domain"/>
    <property type="match status" value="2"/>
</dbReference>
<keyword evidence="4" id="KW-1133">Transmembrane helix</keyword>
<feature type="compositionally biased region" description="Low complexity" evidence="3">
    <location>
        <begin position="13"/>
        <end position="33"/>
    </location>
</feature>
<evidence type="ECO:0008006" key="7">
    <source>
        <dbReference type="Google" id="ProtNLM"/>
    </source>
</evidence>
<evidence type="ECO:0000313" key="5">
    <source>
        <dbReference type="EMBL" id="DBA04025.1"/>
    </source>
</evidence>
<gene>
    <name evidence="5" type="ORF">N0F65_009372</name>
</gene>
<organism evidence="5 6">
    <name type="scientific">Lagenidium giganteum</name>
    <dbReference type="NCBI Taxonomy" id="4803"/>
    <lineage>
        <taxon>Eukaryota</taxon>
        <taxon>Sar</taxon>
        <taxon>Stramenopiles</taxon>
        <taxon>Oomycota</taxon>
        <taxon>Peronosporomycetes</taxon>
        <taxon>Pythiales</taxon>
        <taxon>Pythiaceae</taxon>
    </lineage>
</organism>
<dbReference type="PANTHER" id="PTHR10869:SF226">
    <property type="entry name" value="PROLYL 4-HYDROXYLASE ALPHA SUBUNIT DOMAIN-CONTAINING PROTEIN"/>
    <property type="match status" value="1"/>
</dbReference>
<accession>A0AAV2ZJ06</accession>
<dbReference type="AlphaFoldDB" id="A0AAV2ZJ06"/>
<dbReference type="EMBL" id="DAKRPA010000012">
    <property type="protein sequence ID" value="DBA04025.1"/>
    <property type="molecule type" value="Genomic_DNA"/>
</dbReference>
<keyword evidence="2" id="KW-0408">Iron</keyword>
<protein>
    <recommendedName>
        <fullName evidence="7">Prolyl 4-hydroxylase alpha subunit domain-containing protein</fullName>
    </recommendedName>
</protein>
<keyword evidence="1" id="KW-0479">Metal-binding</keyword>